<dbReference type="Gene3D" id="3.30.230.70">
    <property type="entry name" value="GHMP Kinase, N-terminal domain"/>
    <property type="match status" value="1"/>
</dbReference>
<dbReference type="InterPro" id="IPR020568">
    <property type="entry name" value="Ribosomal_Su5_D2-typ_SF"/>
</dbReference>
<keyword evidence="1" id="KW-0808">Transferase</keyword>
<dbReference type="EC" id="2.7.7.8" evidence="1"/>
<gene>
    <name evidence="1" type="ORF">WM41_1466</name>
</gene>
<organism evidence="1 2">
    <name type="scientific">Corynebacterium simulans</name>
    <dbReference type="NCBI Taxonomy" id="146827"/>
    <lineage>
        <taxon>Bacteria</taxon>
        <taxon>Bacillati</taxon>
        <taxon>Actinomycetota</taxon>
        <taxon>Actinomycetes</taxon>
        <taxon>Mycobacteriales</taxon>
        <taxon>Corynebacteriaceae</taxon>
        <taxon>Corynebacterium</taxon>
    </lineage>
</organism>
<dbReference type="Proteomes" id="UP000070339">
    <property type="component" value="Unassembled WGS sequence"/>
</dbReference>
<name>A0ABR5V8K1_9CORY</name>
<proteinExistence type="predicted"/>
<keyword evidence="2" id="KW-1185">Reference proteome</keyword>
<dbReference type="GO" id="GO:0004654">
    <property type="term" value="F:polyribonucleotide nucleotidyltransferase activity"/>
    <property type="evidence" value="ECO:0007669"/>
    <property type="project" value="UniProtKB-EC"/>
</dbReference>
<evidence type="ECO:0000313" key="1">
    <source>
        <dbReference type="EMBL" id="KXU17904.1"/>
    </source>
</evidence>
<accession>A0ABR5V8K1</accession>
<reference evidence="1 2" key="1">
    <citation type="journal article" date="2016" name="Int. J. Syst. Evol. Microbiol.">
        <title>Resolving the Complexity of Human Skin Metagenomes Using Single-Molecule Sequencing.</title>
        <authorList>
            <consortium name="NISC Comparative Sequencing Program"/>
            <person name="Tsai Y.C."/>
            <person name="Conlan S."/>
            <person name="Deming C."/>
            <person name="Segre J.A."/>
            <person name="Kong H.H."/>
            <person name="Korlach J."/>
            <person name="Oh J."/>
        </authorList>
    </citation>
    <scope>NUCLEOTIDE SEQUENCE [LARGE SCALE GENOMIC DNA]</scope>
    <source>
        <strain evidence="1 2">1B08</strain>
    </source>
</reference>
<sequence>MSARNAVEFNIDEEFGITEAIATLDNGDFGTRTIRFETGQLARQAGGSVTTYLDEDTMLLSTTTDSN</sequence>
<keyword evidence="1" id="KW-0548">Nucleotidyltransferase</keyword>
<dbReference type="EMBL" id="LTEB01000028">
    <property type="protein sequence ID" value="KXU17904.1"/>
    <property type="molecule type" value="Genomic_DNA"/>
</dbReference>
<protein>
    <submittedName>
        <fullName evidence="1">Polyribonucleotide nucleotidyltransferase domain protein</fullName>
        <ecNumber evidence="1">2.7.7.8</ecNumber>
    </submittedName>
</protein>
<evidence type="ECO:0000313" key="2">
    <source>
        <dbReference type="Proteomes" id="UP000070339"/>
    </source>
</evidence>
<comment type="caution">
    <text evidence="1">The sequence shown here is derived from an EMBL/GenBank/DDBJ whole genome shotgun (WGS) entry which is preliminary data.</text>
</comment>
<dbReference type="SUPFAM" id="SSF54211">
    <property type="entry name" value="Ribosomal protein S5 domain 2-like"/>
    <property type="match status" value="1"/>
</dbReference>
<dbReference type="InterPro" id="IPR027408">
    <property type="entry name" value="PNPase/RNase_PH_dom_sf"/>
</dbReference>